<dbReference type="AlphaFoldDB" id="A0A8S1JVA9"/>
<name>A0A8S1JVA9_PARPR</name>
<accession>A0A8S1JVA9</accession>
<sequence length="128" mass="15290">MGTKRKRVIMQAGSLLNPIFRYVLKMNFVSNPTDVHGTKLLRHLQYQTMNLDKKLHQPNFESTYRESVECISSKWEIKFINGWERTFYMKYADMSTLYQTIRQYNHFIEGQRALQGEDDEPDDALLQY</sequence>
<gene>
    <name evidence="1" type="ORF">PPRIM_AZ9-3.1.T0060440</name>
</gene>
<proteinExistence type="predicted"/>
<evidence type="ECO:0000313" key="2">
    <source>
        <dbReference type="Proteomes" id="UP000688137"/>
    </source>
</evidence>
<organism evidence="1 2">
    <name type="scientific">Paramecium primaurelia</name>
    <dbReference type="NCBI Taxonomy" id="5886"/>
    <lineage>
        <taxon>Eukaryota</taxon>
        <taxon>Sar</taxon>
        <taxon>Alveolata</taxon>
        <taxon>Ciliophora</taxon>
        <taxon>Intramacronucleata</taxon>
        <taxon>Oligohymenophorea</taxon>
        <taxon>Peniculida</taxon>
        <taxon>Parameciidae</taxon>
        <taxon>Paramecium</taxon>
    </lineage>
</organism>
<keyword evidence="2" id="KW-1185">Reference proteome</keyword>
<protein>
    <submittedName>
        <fullName evidence="1">Uncharacterized protein</fullName>
    </submittedName>
</protein>
<reference evidence="1" key="1">
    <citation type="submission" date="2021-01" db="EMBL/GenBank/DDBJ databases">
        <authorList>
            <consortium name="Genoscope - CEA"/>
            <person name="William W."/>
        </authorList>
    </citation>
    <scope>NUCLEOTIDE SEQUENCE</scope>
</reference>
<evidence type="ECO:0000313" key="1">
    <source>
        <dbReference type="EMBL" id="CAD8044356.1"/>
    </source>
</evidence>
<dbReference type="OMA" id="WEIKFIN"/>
<dbReference type="EMBL" id="CAJJDM010000003">
    <property type="protein sequence ID" value="CAD8044356.1"/>
    <property type="molecule type" value="Genomic_DNA"/>
</dbReference>
<comment type="caution">
    <text evidence="1">The sequence shown here is derived from an EMBL/GenBank/DDBJ whole genome shotgun (WGS) entry which is preliminary data.</text>
</comment>
<dbReference type="Proteomes" id="UP000688137">
    <property type="component" value="Unassembled WGS sequence"/>
</dbReference>